<accession>A0A699IR00</accession>
<proteinExistence type="predicted"/>
<sequence>MLFGVLGCEMNKPLECMPPRTAKPGMKGFKRRLSITKLDNMLVPLVIKAQVWGSCEKRRTIHCSRFAGVGSVSGGNDLPVLPILLLKDLPDLQTQVATVHKEKNDVELKFNELQGMVLHRDGKIKLFSRELDRVTKERGEFQKQVLALERDPSP</sequence>
<dbReference type="EMBL" id="BKCJ010315290">
    <property type="protein sequence ID" value="GEZ72596.1"/>
    <property type="molecule type" value="Genomic_DNA"/>
</dbReference>
<name>A0A699IR00_TANCI</name>
<protein>
    <submittedName>
        <fullName evidence="1">Uncharacterized protein</fullName>
    </submittedName>
</protein>
<comment type="caution">
    <text evidence="1">The sequence shown here is derived from an EMBL/GenBank/DDBJ whole genome shotgun (WGS) entry which is preliminary data.</text>
</comment>
<dbReference type="AlphaFoldDB" id="A0A699IR00"/>
<evidence type="ECO:0000313" key="1">
    <source>
        <dbReference type="EMBL" id="GEZ72596.1"/>
    </source>
</evidence>
<organism evidence="1">
    <name type="scientific">Tanacetum cinerariifolium</name>
    <name type="common">Dalmatian daisy</name>
    <name type="synonym">Chrysanthemum cinerariifolium</name>
    <dbReference type="NCBI Taxonomy" id="118510"/>
    <lineage>
        <taxon>Eukaryota</taxon>
        <taxon>Viridiplantae</taxon>
        <taxon>Streptophyta</taxon>
        <taxon>Embryophyta</taxon>
        <taxon>Tracheophyta</taxon>
        <taxon>Spermatophyta</taxon>
        <taxon>Magnoliopsida</taxon>
        <taxon>eudicotyledons</taxon>
        <taxon>Gunneridae</taxon>
        <taxon>Pentapetalae</taxon>
        <taxon>asterids</taxon>
        <taxon>campanulids</taxon>
        <taxon>Asterales</taxon>
        <taxon>Asteraceae</taxon>
        <taxon>Asteroideae</taxon>
        <taxon>Anthemideae</taxon>
        <taxon>Anthemidinae</taxon>
        <taxon>Tanacetum</taxon>
    </lineage>
</organism>
<reference evidence="1" key="1">
    <citation type="journal article" date="2019" name="Sci. Rep.">
        <title>Draft genome of Tanacetum cinerariifolium, the natural source of mosquito coil.</title>
        <authorList>
            <person name="Yamashiro T."/>
            <person name="Shiraishi A."/>
            <person name="Satake H."/>
            <person name="Nakayama K."/>
        </authorList>
    </citation>
    <scope>NUCLEOTIDE SEQUENCE</scope>
</reference>
<gene>
    <name evidence="1" type="ORF">Tci_544569</name>
</gene>